<evidence type="ECO:0000256" key="2">
    <source>
        <dbReference type="ARBA" id="ARBA00011255"/>
    </source>
</evidence>
<proteinExistence type="inferred from homology"/>
<dbReference type="PANTHER" id="PTHR30288">
    <property type="entry name" value="FLAGELLAR CAP/ASSEMBLY PROTEIN FLID"/>
    <property type="match status" value="1"/>
</dbReference>
<name>A0A9D1TI62_9FIRM</name>
<comment type="subunit">
    <text evidence="2 5">Homopentamer.</text>
</comment>
<evidence type="ECO:0000256" key="3">
    <source>
        <dbReference type="ARBA" id="ARBA00023054"/>
    </source>
</evidence>
<keyword evidence="8" id="KW-0966">Cell projection</keyword>
<sequence length="770" mass="82031">MASISSLMSSSSSSSIYGSRSSNIISGLASGMDTESMIEGMVQGIKSKIDKQKQQKTLLGWQQQAYRGISNQLINLSTKYMSYISNSNLMGSEVFGSSIITSLGTYADRISASGTTNSNIQITGATMATNASVTFDGIAGAQISDTISSGEIDLNGTTPVSNFAGKSITFEYDSRAITVNFPADAKYSSKEDVANEIKKQFDEQMKVAGMEGKVDISVSASGEIKFDNKGGGVFKVTAGSDKTLGALGLKADQDLSSGATVQVGDLDENVKNIDLLKGKTLSVTFGDKSTTLTIPDDAKDADSIINSLQSQIDKAFGYGRVDVSNTASNGTSGFKLQFDVKNTGGDTSNVFTITSGSPELMGKDGLLGFEYGASNRVNTNMTLGQLGNSIFSGLTPTGQDENGNDKYAFEINGVKIGEYTKDTKLSTILSDINSSDAGVNATYSQTANQFIFTSTYGGSGGKVEINGGLAGNIFGTPSKEVAGKDATLTATVNGKEMTLTSDTNTFDVDGMAITVNGEFKVDSSKNETAVTFNKKVDTDKIISNIKSFVEEYNKMLDDLGELYSTQPDNKYKPLTDDQKADMTDKQIEEYEKKAKEGMLFGDSDLKALASDLRFLFSDYALEEIGIKTSTEASDRGKLSIDENALRAALEKDPENVQNLLAGSVEKNDKGYVTGGGAISKLKEVIDEYAGTTGATKGILIEKAGSEFSATSMLKNELKTEIDDIDEMIEKLTDQLNDKIDFYTSKFSKLEVLISQMNSQSSYLAGMSGGY</sequence>
<keyword evidence="8" id="KW-0282">Flagellum</keyword>
<dbReference type="GO" id="GO:0071973">
    <property type="term" value="P:bacterial-type flagellum-dependent cell motility"/>
    <property type="evidence" value="ECO:0007669"/>
    <property type="project" value="TreeGrafter"/>
</dbReference>
<evidence type="ECO:0000256" key="4">
    <source>
        <dbReference type="ARBA" id="ARBA00023143"/>
    </source>
</evidence>
<evidence type="ECO:0000313" key="8">
    <source>
        <dbReference type="EMBL" id="HIV62026.1"/>
    </source>
</evidence>
<accession>A0A9D1TI62</accession>
<keyword evidence="5" id="KW-0964">Secreted</keyword>
<dbReference type="GO" id="GO:0007155">
    <property type="term" value="P:cell adhesion"/>
    <property type="evidence" value="ECO:0007669"/>
    <property type="project" value="InterPro"/>
</dbReference>
<comment type="subcellular location">
    <subcellularLocation>
        <location evidence="5">Secreted</location>
    </subcellularLocation>
    <subcellularLocation>
        <location evidence="5">Bacterial flagellum</location>
    </subcellularLocation>
</comment>
<keyword evidence="4 5" id="KW-0975">Bacterial flagellum</keyword>
<dbReference type="InterPro" id="IPR040026">
    <property type="entry name" value="FliD"/>
</dbReference>
<evidence type="ECO:0000259" key="7">
    <source>
        <dbReference type="Pfam" id="PF07195"/>
    </source>
</evidence>
<gene>
    <name evidence="8" type="primary">fliD</name>
    <name evidence="8" type="ORF">H9746_04150</name>
</gene>
<keyword evidence="8" id="KW-0969">Cilium</keyword>
<feature type="domain" description="Flagellar hook-associated protein 2 N-terminal" evidence="6">
    <location>
        <begin position="30"/>
        <end position="129"/>
    </location>
</feature>
<keyword evidence="3" id="KW-0175">Coiled coil</keyword>
<dbReference type="Pfam" id="PF07195">
    <property type="entry name" value="FliD_C"/>
    <property type="match status" value="1"/>
</dbReference>
<dbReference type="GO" id="GO:0009424">
    <property type="term" value="C:bacterial-type flagellum hook"/>
    <property type="evidence" value="ECO:0007669"/>
    <property type="project" value="UniProtKB-UniRule"/>
</dbReference>
<protein>
    <recommendedName>
        <fullName evidence="5">Flagellar hook-associated protein 2</fullName>
        <shortName evidence="5">HAP2</shortName>
    </recommendedName>
    <alternativeName>
        <fullName evidence="5">Flagellar cap protein</fullName>
    </alternativeName>
</protein>
<evidence type="ECO:0000259" key="6">
    <source>
        <dbReference type="Pfam" id="PF02465"/>
    </source>
</evidence>
<dbReference type="GO" id="GO:0009421">
    <property type="term" value="C:bacterial-type flagellum filament cap"/>
    <property type="evidence" value="ECO:0007669"/>
    <property type="project" value="InterPro"/>
</dbReference>
<reference evidence="8" key="2">
    <citation type="submission" date="2021-04" db="EMBL/GenBank/DDBJ databases">
        <authorList>
            <person name="Gilroy R."/>
        </authorList>
    </citation>
    <scope>NUCLEOTIDE SEQUENCE</scope>
    <source>
        <strain evidence="8">CHK193-4272</strain>
    </source>
</reference>
<reference evidence="8" key="1">
    <citation type="journal article" date="2021" name="PeerJ">
        <title>Extensive microbial diversity within the chicken gut microbiome revealed by metagenomics and culture.</title>
        <authorList>
            <person name="Gilroy R."/>
            <person name="Ravi A."/>
            <person name="Getino M."/>
            <person name="Pursley I."/>
            <person name="Horton D.L."/>
            <person name="Alikhan N.F."/>
            <person name="Baker D."/>
            <person name="Gharbi K."/>
            <person name="Hall N."/>
            <person name="Watson M."/>
            <person name="Adriaenssens E.M."/>
            <person name="Foster-Nyarko E."/>
            <person name="Jarju S."/>
            <person name="Secka A."/>
            <person name="Antonio M."/>
            <person name="Oren A."/>
            <person name="Chaudhuri R.R."/>
            <person name="La Ragione R."/>
            <person name="Hildebrand F."/>
            <person name="Pallen M.J."/>
        </authorList>
    </citation>
    <scope>NUCLEOTIDE SEQUENCE</scope>
    <source>
        <strain evidence="8">CHK193-4272</strain>
    </source>
</reference>
<comment type="caution">
    <text evidence="8">The sequence shown here is derived from an EMBL/GenBank/DDBJ whole genome shotgun (WGS) entry which is preliminary data.</text>
</comment>
<dbReference type="Proteomes" id="UP000886808">
    <property type="component" value="Unassembled WGS sequence"/>
</dbReference>
<feature type="domain" description="Flagellar hook-associated protein 2 C-terminal" evidence="7">
    <location>
        <begin position="485"/>
        <end position="758"/>
    </location>
</feature>
<comment type="function">
    <text evidence="5">Required for morphogenesis and for the elongation of the flagellar filament by facilitating polymerization of the flagellin monomers at the tip of growing filament. Forms a capping structure, which prevents flagellin subunits (transported through the central channel of the flagellum) from leaking out without polymerization at the distal end.</text>
</comment>
<dbReference type="AlphaFoldDB" id="A0A9D1TI62"/>
<dbReference type="PANTHER" id="PTHR30288:SF0">
    <property type="entry name" value="FLAGELLAR HOOK-ASSOCIATED PROTEIN 2"/>
    <property type="match status" value="1"/>
</dbReference>
<evidence type="ECO:0000256" key="1">
    <source>
        <dbReference type="ARBA" id="ARBA00009764"/>
    </source>
</evidence>
<organism evidence="8 9">
    <name type="scientific">Candidatus Butyricicoccus avistercoris</name>
    <dbReference type="NCBI Taxonomy" id="2838518"/>
    <lineage>
        <taxon>Bacteria</taxon>
        <taxon>Bacillati</taxon>
        <taxon>Bacillota</taxon>
        <taxon>Clostridia</taxon>
        <taxon>Eubacteriales</taxon>
        <taxon>Butyricicoccaceae</taxon>
        <taxon>Butyricicoccus</taxon>
    </lineage>
</organism>
<dbReference type="InterPro" id="IPR010809">
    <property type="entry name" value="FliD_C"/>
</dbReference>
<comment type="similarity">
    <text evidence="1 5">Belongs to the FliD family.</text>
</comment>
<dbReference type="EMBL" id="DXIE01000028">
    <property type="protein sequence ID" value="HIV62026.1"/>
    <property type="molecule type" value="Genomic_DNA"/>
</dbReference>
<dbReference type="GO" id="GO:0005576">
    <property type="term" value="C:extracellular region"/>
    <property type="evidence" value="ECO:0007669"/>
    <property type="project" value="UniProtKB-SubCell"/>
</dbReference>
<dbReference type="Pfam" id="PF02465">
    <property type="entry name" value="FliD_N"/>
    <property type="match status" value="1"/>
</dbReference>
<evidence type="ECO:0000313" key="9">
    <source>
        <dbReference type="Proteomes" id="UP000886808"/>
    </source>
</evidence>
<evidence type="ECO:0000256" key="5">
    <source>
        <dbReference type="RuleBase" id="RU362066"/>
    </source>
</evidence>
<dbReference type="InterPro" id="IPR003481">
    <property type="entry name" value="FliD_N"/>
</dbReference>